<dbReference type="PANTHER" id="PTHR43877:SF1">
    <property type="entry name" value="ACETYLTRANSFERASE"/>
    <property type="match status" value="1"/>
</dbReference>
<reference evidence="4 5" key="1">
    <citation type="submission" date="2020-08" db="EMBL/GenBank/DDBJ databases">
        <title>Genomic Encyclopedia of Type Strains, Phase IV (KMG-IV): sequencing the most valuable type-strain genomes for metagenomic binning, comparative biology and taxonomic classification.</title>
        <authorList>
            <person name="Goeker M."/>
        </authorList>
    </citation>
    <scope>NUCLEOTIDE SEQUENCE [LARGE SCALE GENOMIC DNA]</scope>
    <source>
        <strain evidence="4 5">DSM 23240</strain>
    </source>
</reference>
<dbReference type="SUPFAM" id="SSF55729">
    <property type="entry name" value="Acyl-CoA N-acyltransferases (Nat)"/>
    <property type="match status" value="1"/>
</dbReference>
<dbReference type="EMBL" id="JACHHQ010000010">
    <property type="protein sequence ID" value="MBB5202038.1"/>
    <property type="molecule type" value="Genomic_DNA"/>
</dbReference>
<dbReference type="RefSeq" id="WP_168054375.1">
    <property type="nucleotide sequence ID" value="NZ_JAAOZT010000004.1"/>
</dbReference>
<dbReference type="AlphaFoldDB" id="A0A840RY55"/>
<dbReference type="Gene3D" id="3.40.630.30">
    <property type="match status" value="1"/>
</dbReference>
<dbReference type="Pfam" id="PF00583">
    <property type="entry name" value="Acetyltransf_1"/>
    <property type="match status" value="1"/>
</dbReference>
<evidence type="ECO:0000256" key="1">
    <source>
        <dbReference type="ARBA" id="ARBA00022679"/>
    </source>
</evidence>
<keyword evidence="5" id="KW-1185">Reference proteome</keyword>
<dbReference type="Proteomes" id="UP000571084">
    <property type="component" value="Unassembled WGS sequence"/>
</dbReference>
<name>A0A840RY55_9BURK</name>
<keyword evidence="2" id="KW-0012">Acyltransferase</keyword>
<evidence type="ECO:0000313" key="5">
    <source>
        <dbReference type="Proteomes" id="UP000571084"/>
    </source>
</evidence>
<comment type="caution">
    <text evidence="4">The sequence shown here is derived from an EMBL/GenBank/DDBJ whole genome shotgun (WGS) entry which is preliminary data.</text>
</comment>
<dbReference type="CDD" id="cd04301">
    <property type="entry name" value="NAT_SF"/>
    <property type="match status" value="1"/>
</dbReference>
<sequence length="203" mass="22158">MSVDKKKTKNLSKVVNVTDVDEVADFTNIVGDFLVRRGTVADAAVIAAVRIDSWRTTYRGILPVAYLDGMKVDQSTAIWTRILQAASDAACVFVAEINGEIVGFAAGMTLAEPKLGFDSELTAIYLIPSVQRAGIGRRLVAHVATTLASAGAGNMLAWVLAQNEIARQFYTKLGAELLTEQTFQWDDLEMQEVGYGWRTIRVN</sequence>
<dbReference type="InterPro" id="IPR050832">
    <property type="entry name" value="Bact_Acetyltransf"/>
</dbReference>
<dbReference type="PANTHER" id="PTHR43877">
    <property type="entry name" value="AMINOALKYLPHOSPHONATE N-ACETYLTRANSFERASE-RELATED-RELATED"/>
    <property type="match status" value="1"/>
</dbReference>
<dbReference type="InterPro" id="IPR000182">
    <property type="entry name" value="GNAT_dom"/>
</dbReference>
<dbReference type="GO" id="GO:0016747">
    <property type="term" value="F:acyltransferase activity, transferring groups other than amino-acyl groups"/>
    <property type="evidence" value="ECO:0007669"/>
    <property type="project" value="InterPro"/>
</dbReference>
<protein>
    <submittedName>
        <fullName evidence="4">GNAT superfamily N-acetyltransferase</fullName>
    </submittedName>
</protein>
<evidence type="ECO:0000256" key="2">
    <source>
        <dbReference type="ARBA" id="ARBA00023315"/>
    </source>
</evidence>
<evidence type="ECO:0000313" key="4">
    <source>
        <dbReference type="EMBL" id="MBB5202038.1"/>
    </source>
</evidence>
<dbReference type="InterPro" id="IPR016181">
    <property type="entry name" value="Acyl_CoA_acyltransferase"/>
</dbReference>
<proteinExistence type="predicted"/>
<gene>
    <name evidence="4" type="ORF">HNR39_003901</name>
</gene>
<feature type="domain" description="N-acetyltransferase" evidence="3">
    <location>
        <begin position="33"/>
        <end position="195"/>
    </location>
</feature>
<organism evidence="4 5">
    <name type="scientific">Glaciimonas immobilis</name>
    <dbReference type="NCBI Taxonomy" id="728004"/>
    <lineage>
        <taxon>Bacteria</taxon>
        <taxon>Pseudomonadati</taxon>
        <taxon>Pseudomonadota</taxon>
        <taxon>Betaproteobacteria</taxon>
        <taxon>Burkholderiales</taxon>
        <taxon>Oxalobacteraceae</taxon>
        <taxon>Glaciimonas</taxon>
    </lineage>
</organism>
<evidence type="ECO:0000259" key="3">
    <source>
        <dbReference type="PROSITE" id="PS51186"/>
    </source>
</evidence>
<accession>A0A840RY55</accession>
<dbReference type="PROSITE" id="PS51186">
    <property type="entry name" value="GNAT"/>
    <property type="match status" value="1"/>
</dbReference>
<keyword evidence="1 4" id="KW-0808">Transferase</keyword>